<sequence length="78" mass="8868">MKCNIDWHRRAVNLLKSELIRKGMSYDDLSHALLGLGVKATPNSINVKINRGTFSFVFFLQCAEAMNLDSIRLNDLSR</sequence>
<dbReference type="Pfam" id="PF20075">
    <property type="entry name" value="DUF6471"/>
    <property type="match status" value="1"/>
</dbReference>
<reference evidence="3 5" key="2">
    <citation type="submission" date="2018-06" db="EMBL/GenBank/DDBJ databases">
        <authorList>
            <consortium name="Pathogen Informatics"/>
            <person name="Doyle S."/>
        </authorList>
    </citation>
    <scope>NUCLEOTIDE SEQUENCE [LARGE SCALE GENOMIC DNA]</scope>
    <source>
        <strain evidence="3 5">NCTC12437</strain>
    </source>
</reference>
<proteinExistence type="predicted"/>
<organism evidence="3 5">
    <name type="scientific">Legionella birminghamensis</name>
    <dbReference type="NCBI Taxonomy" id="28083"/>
    <lineage>
        <taxon>Bacteria</taxon>
        <taxon>Pseudomonadati</taxon>
        <taxon>Pseudomonadota</taxon>
        <taxon>Gammaproteobacteria</taxon>
        <taxon>Legionellales</taxon>
        <taxon>Legionellaceae</taxon>
        <taxon>Legionella</taxon>
    </lineage>
</organism>
<name>A0A378JQS3_9GAMM</name>
<evidence type="ECO:0000313" key="2">
    <source>
        <dbReference type="EMBL" id="KTC69916.1"/>
    </source>
</evidence>
<feature type="domain" description="DUF6471" evidence="1">
    <location>
        <begin position="7"/>
        <end position="70"/>
    </location>
</feature>
<keyword evidence="4" id="KW-1185">Reference proteome</keyword>
<dbReference type="AlphaFoldDB" id="A0A378JQS3"/>
<gene>
    <name evidence="2" type="ORF">Lbir_1920</name>
    <name evidence="3" type="ORF">NCTC12437_03176</name>
</gene>
<dbReference type="Proteomes" id="UP000054735">
    <property type="component" value="Unassembled WGS sequence"/>
</dbReference>
<protein>
    <recommendedName>
        <fullName evidence="1">DUF6471 domain-containing protein</fullName>
    </recommendedName>
</protein>
<dbReference type="RefSeq" id="WP_272946876.1">
    <property type="nucleotide sequence ID" value="NZ_CAAAHV010000075.1"/>
</dbReference>
<evidence type="ECO:0000259" key="1">
    <source>
        <dbReference type="Pfam" id="PF20075"/>
    </source>
</evidence>
<reference evidence="2 4" key="1">
    <citation type="submission" date="2015-11" db="EMBL/GenBank/DDBJ databases">
        <title>Genomic analysis of 38 Legionella species identifies large and diverse effector repertoires.</title>
        <authorList>
            <person name="Burstein D."/>
            <person name="Amaro F."/>
            <person name="Zusman T."/>
            <person name="Lifshitz Z."/>
            <person name="Cohen O."/>
            <person name="Gilbert J.A."/>
            <person name="Pupko T."/>
            <person name="Shuman H.A."/>
            <person name="Segal G."/>
        </authorList>
    </citation>
    <scope>NUCLEOTIDE SEQUENCE [LARGE SCALE GENOMIC DNA]</scope>
    <source>
        <strain evidence="2 4">CDC#1407-AL-14</strain>
    </source>
</reference>
<dbReference type="STRING" id="28083.Lbir_1920"/>
<dbReference type="Proteomes" id="UP000255066">
    <property type="component" value="Unassembled WGS sequence"/>
</dbReference>
<dbReference type="InterPro" id="IPR045526">
    <property type="entry name" value="DUF6471"/>
</dbReference>
<evidence type="ECO:0000313" key="5">
    <source>
        <dbReference type="Proteomes" id="UP000255066"/>
    </source>
</evidence>
<evidence type="ECO:0000313" key="3">
    <source>
        <dbReference type="EMBL" id="STX60884.1"/>
    </source>
</evidence>
<accession>A0A378JQS3</accession>
<dbReference type="EMBL" id="LNXT01000034">
    <property type="protein sequence ID" value="KTC69916.1"/>
    <property type="molecule type" value="Genomic_DNA"/>
</dbReference>
<evidence type="ECO:0000313" key="4">
    <source>
        <dbReference type="Proteomes" id="UP000054735"/>
    </source>
</evidence>
<dbReference type="EMBL" id="UGNW01000002">
    <property type="protein sequence ID" value="STX60884.1"/>
    <property type="molecule type" value="Genomic_DNA"/>
</dbReference>